<keyword evidence="4 5" id="KW-0067">ATP-binding</keyword>
<feature type="domain" description="Protein kinase" evidence="8">
    <location>
        <begin position="10"/>
        <end position="286"/>
    </location>
</feature>
<name>A0A225D1R1_9BACT</name>
<feature type="transmembrane region" description="Helical" evidence="7">
    <location>
        <begin position="353"/>
        <end position="376"/>
    </location>
</feature>
<dbReference type="InterPro" id="IPR000719">
    <property type="entry name" value="Prot_kinase_dom"/>
</dbReference>
<dbReference type="CDD" id="cd14014">
    <property type="entry name" value="STKc_PknB_like"/>
    <property type="match status" value="1"/>
</dbReference>
<dbReference type="SMART" id="SM00220">
    <property type="entry name" value="S_TKc"/>
    <property type="match status" value="1"/>
</dbReference>
<keyword evidence="2 5" id="KW-0547">Nucleotide-binding</keyword>
<evidence type="ECO:0000256" key="6">
    <source>
        <dbReference type="SAM" id="MobiDB-lite"/>
    </source>
</evidence>
<dbReference type="PROSITE" id="PS00107">
    <property type="entry name" value="PROTEIN_KINASE_ATP"/>
    <property type="match status" value="1"/>
</dbReference>
<evidence type="ECO:0000313" key="10">
    <source>
        <dbReference type="Proteomes" id="UP000214646"/>
    </source>
</evidence>
<comment type="caution">
    <text evidence="9">The sequence shown here is derived from an EMBL/GenBank/DDBJ whole genome shotgun (WGS) entry which is preliminary data.</text>
</comment>
<evidence type="ECO:0000256" key="2">
    <source>
        <dbReference type="ARBA" id="ARBA00022741"/>
    </source>
</evidence>
<dbReference type="Pfam" id="PF00069">
    <property type="entry name" value="Pkinase"/>
    <property type="match status" value="1"/>
</dbReference>
<accession>A0A225D1R1</accession>
<gene>
    <name evidence="9" type="ORF">FRUB_09705</name>
</gene>
<keyword evidence="7" id="KW-0472">Membrane</keyword>
<keyword evidence="10" id="KW-1185">Reference proteome</keyword>
<dbReference type="Proteomes" id="UP000214646">
    <property type="component" value="Unassembled WGS sequence"/>
</dbReference>
<dbReference type="Gene3D" id="3.30.200.20">
    <property type="entry name" value="Phosphorylase Kinase, domain 1"/>
    <property type="match status" value="1"/>
</dbReference>
<dbReference type="EMBL" id="NIDE01000019">
    <property type="protein sequence ID" value="OWK34863.1"/>
    <property type="molecule type" value="Genomic_DNA"/>
</dbReference>
<keyword evidence="7" id="KW-0812">Transmembrane</keyword>
<dbReference type="GO" id="GO:0005524">
    <property type="term" value="F:ATP binding"/>
    <property type="evidence" value="ECO:0007669"/>
    <property type="project" value="UniProtKB-UniRule"/>
</dbReference>
<dbReference type="Gene3D" id="1.10.510.10">
    <property type="entry name" value="Transferase(Phosphotransferase) domain 1"/>
    <property type="match status" value="1"/>
</dbReference>
<evidence type="ECO:0000256" key="7">
    <source>
        <dbReference type="SAM" id="Phobius"/>
    </source>
</evidence>
<evidence type="ECO:0000313" key="9">
    <source>
        <dbReference type="EMBL" id="OWK34863.1"/>
    </source>
</evidence>
<dbReference type="PROSITE" id="PS00108">
    <property type="entry name" value="PROTEIN_KINASE_ST"/>
    <property type="match status" value="1"/>
</dbReference>
<reference evidence="10" key="1">
    <citation type="submission" date="2017-06" db="EMBL/GenBank/DDBJ databases">
        <title>Genome analysis of Fimbriiglobus ruber SP5, the first member of the order Planctomycetales with confirmed chitinolytic capability.</title>
        <authorList>
            <person name="Ravin N.V."/>
            <person name="Rakitin A.L."/>
            <person name="Ivanova A.A."/>
            <person name="Beletsky A.V."/>
            <person name="Kulichevskaya I.S."/>
            <person name="Mardanov A.V."/>
            <person name="Dedysh S.N."/>
        </authorList>
    </citation>
    <scope>NUCLEOTIDE SEQUENCE [LARGE SCALE GENOMIC DNA]</scope>
    <source>
        <strain evidence="10">SP5</strain>
    </source>
</reference>
<keyword evidence="3 9" id="KW-0418">Kinase</keyword>
<evidence type="ECO:0000256" key="1">
    <source>
        <dbReference type="ARBA" id="ARBA00022679"/>
    </source>
</evidence>
<feature type="binding site" evidence="5">
    <location>
        <position position="42"/>
    </location>
    <ligand>
        <name>ATP</name>
        <dbReference type="ChEBI" id="CHEBI:30616"/>
    </ligand>
</feature>
<evidence type="ECO:0000256" key="5">
    <source>
        <dbReference type="PROSITE-ProRule" id="PRU10141"/>
    </source>
</evidence>
<protein>
    <submittedName>
        <fullName evidence="9">Serine/threonine protein kinase PrkC, regulator of stationary phase</fullName>
    </submittedName>
</protein>
<evidence type="ECO:0000256" key="3">
    <source>
        <dbReference type="ARBA" id="ARBA00022777"/>
    </source>
</evidence>
<dbReference type="RefSeq" id="WP_088260090.1">
    <property type="nucleotide sequence ID" value="NZ_NIDE01000019.1"/>
</dbReference>
<organism evidence="9 10">
    <name type="scientific">Fimbriiglobus ruber</name>
    <dbReference type="NCBI Taxonomy" id="1908690"/>
    <lineage>
        <taxon>Bacteria</taxon>
        <taxon>Pseudomonadati</taxon>
        <taxon>Planctomycetota</taxon>
        <taxon>Planctomycetia</taxon>
        <taxon>Gemmatales</taxon>
        <taxon>Gemmataceae</taxon>
        <taxon>Fimbriiglobus</taxon>
    </lineage>
</organism>
<feature type="region of interest" description="Disordered" evidence="6">
    <location>
        <begin position="287"/>
        <end position="348"/>
    </location>
</feature>
<evidence type="ECO:0000256" key="4">
    <source>
        <dbReference type="ARBA" id="ARBA00022840"/>
    </source>
</evidence>
<keyword evidence="7" id="KW-1133">Transmembrane helix</keyword>
<dbReference type="AlphaFoldDB" id="A0A225D1R1"/>
<dbReference type="PANTHER" id="PTHR43289">
    <property type="entry name" value="MITOGEN-ACTIVATED PROTEIN KINASE KINASE KINASE 20-RELATED"/>
    <property type="match status" value="1"/>
</dbReference>
<keyword evidence="9" id="KW-0723">Serine/threonine-protein kinase</keyword>
<dbReference type="InterPro" id="IPR017441">
    <property type="entry name" value="Protein_kinase_ATP_BS"/>
</dbReference>
<proteinExistence type="predicted"/>
<dbReference type="SUPFAM" id="SSF56112">
    <property type="entry name" value="Protein kinase-like (PK-like)"/>
    <property type="match status" value="1"/>
</dbReference>
<keyword evidence="1" id="KW-0808">Transferase</keyword>
<dbReference type="PROSITE" id="PS50011">
    <property type="entry name" value="PROTEIN_KINASE_DOM"/>
    <property type="match status" value="1"/>
</dbReference>
<sequence length="679" mass="75165">MDIGLKIGPFEIEKELGSGAMGTVYRASFHKEDSTVIPVALKVVSYGLLGNESAMARFDREATILKQLKHPNIVRLFATGRYKKTPFIAMEYVEGESLDRVIARRGSSDRAGGRLGWEEVVQYGKQLCRALQHAHDKGIIHRDLKPSNLMVTRDGVLKLTDFGIAKDTDVTALTNANSTIGTASYMSPEQCKGDRNLSNKSDLYSLGIVFYELLTGIKPFTAETTVDMFMKHVAEEPVRPSKALDDRGRPIVPDLPIWLDNLVMHLMEKDKKNRPLDATKVEESLKEIEEKVQSQQSVGAEVANSRRKDRPLRIGSVNEDDLDAARSLRDATASASGKRRKKKKKDQAPPRRLWLKGLGLALGLVVIAGVITYAIWPESSDAAFAKVESAATSEGKYEAAAAFMGAFGKRESDPKVAQQLAQARTIYRDEQTRKAERVLANKFGSKFQGSGIFPEEPYKLAMQAMEAEKAGTLKKAAELWAATREGCAGADLSKLPDEGETNKAVLGWVAEKRIKELTTDVEAAFRKVTDQIAKERIYETPRTYDTKNPEGDVVRGILFEEYLDPAKARAVWDSLAAKTEREADQRMWYLIATRQAAQLGVAKGGEDDVKAARVKRLEALITKMEADSTAARADANAAVVRRSLRNQCRDIISLYDDEQTDAIKAVVDRAKKLLESLPK</sequence>
<dbReference type="InterPro" id="IPR011009">
    <property type="entry name" value="Kinase-like_dom_sf"/>
</dbReference>
<dbReference type="GO" id="GO:0004674">
    <property type="term" value="F:protein serine/threonine kinase activity"/>
    <property type="evidence" value="ECO:0007669"/>
    <property type="project" value="UniProtKB-KW"/>
</dbReference>
<evidence type="ECO:0000259" key="8">
    <source>
        <dbReference type="PROSITE" id="PS50011"/>
    </source>
</evidence>
<dbReference type="InterPro" id="IPR008271">
    <property type="entry name" value="Ser/Thr_kinase_AS"/>
</dbReference>
<dbReference type="OrthoDB" id="6111975at2"/>
<dbReference type="PANTHER" id="PTHR43289:SF6">
    <property type="entry name" value="SERINE_THREONINE-PROTEIN KINASE NEKL-3"/>
    <property type="match status" value="1"/>
</dbReference>